<dbReference type="AlphaFoldDB" id="A0ABD5YTW5"/>
<keyword evidence="6" id="KW-1015">Disulfide bond</keyword>
<dbReference type="GO" id="GO:0016491">
    <property type="term" value="F:oxidoreductase activity"/>
    <property type="evidence" value="ECO:0007669"/>
    <property type="project" value="UniProtKB-KW"/>
</dbReference>
<evidence type="ECO:0000256" key="1">
    <source>
        <dbReference type="ARBA" id="ARBA00005791"/>
    </source>
</evidence>
<dbReference type="Proteomes" id="UP001596417">
    <property type="component" value="Unassembled WGS sequence"/>
</dbReference>
<dbReference type="Pfam" id="PF13462">
    <property type="entry name" value="Thioredoxin_4"/>
    <property type="match status" value="1"/>
</dbReference>
<comment type="similarity">
    <text evidence="1">Belongs to the thioredoxin family. DsbA subfamily.</text>
</comment>
<comment type="caution">
    <text evidence="10">The sequence shown here is derived from an EMBL/GenBank/DDBJ whole genome shotgun (WGS) entry which is preliminary data.</text>
</comment>
<keyword evidence="7" id="KW-0676">Redox-active center</keyword>
<evidence type="ECO:0000313" key="10">
    <source>
        <dbReference type="EMBL" id="MFC7191153.1"/>
    </source>
</evidence>
<evidence type="ECO:0000256" key="4">
    <source>
        <dbReference type="ARBA" id="ARBA00022982"/>
    </source>
</evidence>
<evidence type="ECO:0000256" key="2">
    <source>
        <dbReference type="ARBA" id="ARBA00007787"/>
    </source>
</evidence>
<keyword evidence="4" id="KW-0249">Electron transport</keyword>
<dbReference type="EMBL" id="JBHTAX010000001">
    <property type="protein sequence ID" value="MFC7191153.1"/>
    <property type="molecule type" value="Genomic_DNA"/>
</dbReference>
<evidence type="ECO:0000256" key="8">
    <source>
        <dbReference type="SAM" id="MobiDB-lite"/>
    </source>
</evidence>
<dbReference type="SUPFAM" id="SSF52833">
    <property type="entry name" value="Thioredoxin-like"/>
    <property type="match status" value="1"/>
</dbReference>
<dbReference type="PANTHER" id="PTHR13887">
    <property type="entry name" value="GLUTATHIONE S-TRANSFERASE KAPPA"/>
    <property type="match status" value="1"/>
</dbReference>
<name>A0ABD5YTW5_9EURY</name>
<feature type="region of interest" description="Disordered" evidence="8">
    <location>
        <begin position="1"/>
        <end position="35"/>
    </location>
</feature>
<dbReference type="RefSeq" id="WP_390206019.1">
    <property type="nucleotide sequence ID" value="NZ_JBHSZC010000001.1"/>
</dbReference>
<evidence type="ECO:0000256" key="3">
    <source>
        <dbReference type="ARBA" id="ARBA00022729"/>
    </source>
</evidence>
<dbReference type="InterPro" id="IPR036249">
    <property type="entry name" value="Thioredoxin-like_sf"/>
</dbReference>
<keyword evidence="11" id="KW-1185">Reference proteome</keyword>
<feature type="compositionally biased region" description="Low complexity" evidence="8">
    <location>
        <begin position="1"/>
        <end position="25"/>
    </location>
</feature>
<evidence type="ECO:0000256" key="7">
    <source>
        <dbReference type="ARBA" id="ARBA00023284"/>
    </source>
</evidence>
<sequence length="234" mass="26825">MKTAEPTPTSRPTSKPTSKPTQSKPLSPPFVKGKGKTKYGIDLSGAPVMGKNSNAPVHIYYWSDYQCSYCKQFELGKHGALPKLVRNEIANGTVNIAFLQYPNYGDHSWTAGVMAKCIWRKLKDKNLDLFWKWHHTVFDHQELDGGEWSSRKNLLKYARKIKGIDARAVDQCMRTNRKQLESDLKKERKRGKKEGFANTPGFVLYHPKTDRQQIFKGAQPYTSFQKQIQAFLNQ</sequence>
<reference evidence="10 11" key="1">
    <citation type="journal article" date="2019" name="Int. J. Syst. Evol. Microbiol.">
        <title>The Global Catalogue of Microorganisms (GCM) 10K type strain sequencing project: providing services to taxonomists for standard genome sequencing and annotation.</title>
        <authorList>
            <consortium name="The Broad Institute Genomics Platform"/>
            <consortium name="The Broad Institute Genome Sequencing Center for Infectious Disease"/>
            <person name="Wu L."/>
            <person name="Ma J."/>
        </authorList>
    </citation>
    <scope>NUCLEOTIDE SEQUENCE [LARGE SCALE GENOMIC DNA]</scope>
    <source>
        <strain evidence="10 11">RDMS1</strain>
    </source>
</reference>
<proteinExistence type="inferred from homology"/>
<dbReference type="Gene3D" id="3.40.30.10">
    <property type="entry name" value="Glutaredoxin"/>
    <property type="match status" value="1"/>
</dbReference>
<gene>
    <name evidence="10" type="ORF">ACFQL7_15915</name>
</gene>
<organism evidence="10 11">
    <name type="scientific">Halocatena marina</name>
    <dbReference type="NCBI Taxonomy" id="2934937"/>
    <lineage>
        <taxon>Archaea</taxon>
        <taxon>Methanobacteriati</taxon>
        <taxon>Methanobacteriota</taxon>
        <taxon>Stenosarchaea group</taxon>
        <taxon>Halobacteria</taxon>
        <taxon>Halobacteriales</taxon>
        <taxon>Natronomonadaceae</taxon>
        <taxon>Halocatena</taxon>
    </lineage>
</organism>
<evidence type="ECO:0000313" key="11">
    <source>
        <dbReference type="Proteomes" id="UP001596417"/>
    </source>
</evidence>
<dbReference type="PANTHER" id="PTHR13887:SF14">
    <property type="entry name" value="DISULFIDE BOND FORMATION PROTEIN D"/>
    <property type="match status" value="1"/>
</dbReference>
<keyword evidence="3" id="KW-0732">Signal</keyword>
<evidence type="ECO:0000256" key="5">
    <source>
        <dbReference type="ARBA" id="ARBA00023002"/>
    </source>
</evidence>
<dbReference type="InterPro" id="IPR012336">
    <property type="entry name" value="Thioredoxin-like_fold"/>
</dbReference>
<feature type="domain" description="Thioredoxin-like fold" evidence="9">
    <location>
        <begin position="48"/>
        <end position="213"/>
    </location>
</feature>
<keyword evidence="4" id="KW-0813">Transport</keyword>
<accession>A0ABD5YTW5</accession>
<protein>
    <submittedName>
        <fullName evidence="10">DsbA family protein</fullName>
    </submittedName>
</protein>
<keyword evidence="5" id="KW-0560">Oxidoreductase</keyword>
<evidence type="ECO:0000256" key="6">
    <source>
        <dbReference type="ARBA" id="ARBA00023157"/>
    </source>
</evidence>
<comment type="similarity">
    <text evidence="2">Belongs to the glutaredoxin family.</text>
</comment>
<evidence type="ECO:0000259" key="9">
    <source>
        <dbReference type="Pfam" id="PF13462"/>
    </source>
</evidence>